<feature type="transmembrane region" description="Helical" evidence="5">
    <location>
        <begin position="79"/>
        <end position="101"/>
    </location>
</feature>
<accession>A0A507C9W5</accession>
<keyword evidence="2 5" id="KW-0812">Transmembrane</keyword>
<dbReference type="PANTHER" id="PTHR23508">
    <property type="entry name" value="CARBOXYLIC ACID TRANSPORTER PROTEIN HOMOLOG"/>
    <property type="match status" value="1"/>
</dbReference>
<dbReference type="Gene3D" id="1.20.1250.20">
    <property type="entry name" value="MFS general substrate transporter like domains"/>
    <property type="match status" value="2"/>
</dbReference>
<dbReference type="EMBL" id="QEAO01000005">
    <property type="protein sequence ID" value="TPX36138.1"/>
    <property type="molecule type" value="Genomic_DNA"/>
</dbReference>
<keyword evidence="8" id="KW-1185">Reference proteome</keyword>
<dbReference type="PROSITE" id="PS50850">
    <property type="entry name" value="MFS"/>
    <property type="match status" value="1"/>
</dbReference>
<feature type="transmembrane region" description="Helical" evidence="5">
    <location>
        <begin position="166"/>
        <end position="189"/>
    </location>
</feature>
<comment type="caution">
    <text evidence="7">The sequence shown here is derived from an EMBL/GenBank/DDBJ whole genome shotgun (WGS) entry which is preliminary data.</text>
</comment>
<feature type="transmembrane region" description="Helical" evidence="5">
    <location>
        <begin position="419"/>
        <end position="440"/>
    </location>
</feature>
<feature type="transmembrane region" description="Helical" evidence="5">
    <location>
        <begin position="41"/>
        <end position="59"/>
    </location>
</feature>
<keyword evidence="4 5" id="KW-0472">Membrane</keyword>
<dbReference type="Pfam" id="PF07690">
    <property type="entry name" value="MFS_1"/>
    <property type="match status" value="1"/>
</dbReference>
<evidence type="ECO:0000256" key="2">
    <source>
        <dbReference type="ARBA" id="ARBA00022692"/>
    </source>
</evidence>
<evidence type="ECO:0000256" key="5">
    <source>
        <dbReference type="SAM" id="Phobius"/>
    </source>
</evidence>
<dbReference type="STRING" id="1806994.A0A507C9W5"/>
<evidence type="ECO:0000259" key="6">
    <source>
        <dbReference type="PROSITE" id="PS50850"/>
    </source>
</evidence>
<dbReference type="OrthoDB" id="5296287at2759"/>
<feature type="transmembrane region" description="Helical" evidence="5">
    <location>
        <begin position="292"/>
        <end position="313"/>
    </location>
</feature>
<evidence type="ECO:0000256" key="3">
    <source>
        <dbReference type="ARBA" id="ARBA00022989"/>
    </source>
</evidence>
<sequence length="473" mass="51733">MTTTEELEKPMKWGLSTLIKEPFTTPQSPIALLKKLNAPQWFTFLAAFIGWTLDAMAYFSVNLAVTEIALDFEVPNSRVAEAITITLAVRSVGALLFGLAADKWGRRWPLMVDIVMFAGLELASGFAPDFNSFFIIRALFGIAMGGEWGLGNAIAMEAVPPECRGLFSGILQQGYAMGNLLATALYFLIVPRLGWRALMWICSFPAFLAIGIRFFVPESETFEEIARRRQAAQGANDFKAFARALWVGVKKHYLLAFYCVILMACFNFFSHGSQDLYPTFLKTQLGYSVGDATTNNFIGSAGAIVGGTLLGYYGQYIGRRRCVILCCIGAGVCVYPWSMIANIAGLRVSVFFIQFFIQGAWGNVPAYLSELSPPTMRGLFPGLCYQLGNLISSASAQVEAQVGEQYPTTNAAGASIPNYALTQAILIGGVSAILLLVISFGPEQKDALVNIKDFQNAENFEIVHIEVGEKQKM</sequence>
<feature type="transmembrane region" description="Helical" evidence="5">
    <location>
        <begin position="322"/>
        <end position="344"/>
    </location>
</feature>
<feature type="domain" description="Major facilitator superfamily (MFS) profile" evidence="6">
    <location>
        <begin position="43"/>
        <end position="446"/>
    </location>
</feature>
<dbReference type="AlphaFoldDB" id="A0A507C9W5"/>
<dbReference type="Proteomes" id="UP000319731">
    <property type="component" value="Unassembled WGS sequence"/>
</dbReference>
<reference evidence="7 8" key="1">
    <citation type="journal article" date="2019" name="Sci. Rep.">
        <title>Comparative genomics of chytrid fungi reveal insights into the obligate biotrophic and pathogenic lifestyle of Synchytrium endobioticum.</title>
        <authorList>
            <person name="van de Vossenberg B.T.L.H."/>
            <person name="Warris S."/>
            <person name="Nguyen H.D.T."/>
            <person name="van Gent-Pelzer M.P.E."/>
            <person name="Joly D.L."/>
            <person name="van de Geest H.C."/>
            <person name="Bonants P.J.M."/>
            <person name="Smith D.S."/>
            <person name="Levesque C.A."/>
            <person name="van der Lee T.A.J."/>
        </authorList>
    </citation>
    <scope>NUCLEOTIDE SEQUENCE [LARGE SCALE GENOMIC DNA]</scope>
    <source>
        <strain evidence="7 8">JEL517</strain>
    </source>
</reference>
<keyword evidence="3 5" id="KW-1133">Transmembrane helix</keyword>
<evidence type="ECO:0000313" key="8">
    <source>
        <dbReference type="Proteomes" id="UP000319731"/>
    </source>
</evidence>
<evidence type="ECO:0000313" key="7">
    <source>
        <dbReference type="EMBL" id="TPX36138.1"/>
    </source>
</evidence>
<dbReference type="InterPro" id="IPR020846">
    <property type="entry name" value="MFS_dom"/>
</dbReference>
<dbReference type="InterPro" id="IPR011701">
    <property type="entry name" value="MFS"/>
</dbReference>
<dbReference type="PANTHER" id="PTHR23508:SF10">
    <property type="entry name" value="CARBOXYLIC ACID TRANSPORTER PROTEIN HOMOLOG"/>
    <property type="match status" value="1"/>
</dbReference>
<dbReference type="GO" id="GO:0046943">
    <property type="term" value="F:carboxylic acid transmembrane transporter activity"/>
    <property type="evidence" value="ECO:0007669"/>
    <property type="project" value="TreeGrafter"/>
</dbReference>
<evidence type="ECO:0000256" key="4">
    <source>
        <dbReference type="ARBA" id="ARBA00023136"/>
    </source>
</evidence>
<dbReference type="InterPro" id="IPR036259">
    <property type="entry name" value="MFS_trans_sf"/>
</dbReference>
<feature type="transmembrane region" description="Helical" evidence="5">
    <location>
        <begin position="195"/>
        <end position="216"/>
    </location>
</feature>
<feature type="transmembrane region" description="Helical" evidence="5">
    <location>
        <begin position="253"/>
        <end position="272"/>
    </location>
</feature>
<dbReference type="GO" id="GO:0005886">
    <property type="term" value="C:plasma membrane"/>
    <property type="evidence" value="ECO:0007669"/>
    <property type="project" value="TreeGrafter"/>
</dbReference>
<dbReference type="SUPFAM" id="SSF103473">
    <property type="entry name" value="MFS general substrate transporter"/>
    <property type="match status" value="1"/>
</dbReference>
<dbReference type="CDD" id="cd17316">
    <property type="entry name" value="MFS_SV2_like"/>
    <property type="match status" value="1"/>
</dbReference>
<dbReference type="RefSeq" id="XP_031026451.1">
    <property type="nucleotide sequence ID" value="XM_031167544.1"/>
</dbReference>
<comment type="subcellular location">
    <subcellularLocation>
        <location evidence="1">Membrane</location>
        <topology evidence="1">Multi-pass membrane protein</topology>
    </subcellularLocation>
</comment>
<dbReference type="PROSITE" id="PS00217">
    <property type="entry name" value="SUGAR_TRANSPORT_2"/>
    <property type="match status" value="1"/>
</dbReference>
<evidence type="ECO:0000256" key="1">
    <source>
        <dbReference type="ARBA" id="ARBA00004141"/>
    </source>
</evidence>
<organism evidence="7 8">
    <name type="scientific">Synchytrium microbalum</name>
    <dbReference type="NCBI Taxonomy" id="1806994"/>
    <lineage>
        <taxon>Eukaryota</taxon>
        <taxon>Fungi</taxon>
        <taxon>Fungi incertae sedis</taxon>
        <taxon>Chytridiomycota</taxon>
        <taxon>Chytridiomycota incertae sedis</taxon>
        <taxon>Chytridiomycetes</taxon>
        <taxon>Synchytriales</taxon>
        <taxon>Synchytriaceae</taxon>
        <taxon>Synchytrium</taxon>
    </lineage>
</organism>
<feature type="transmembrane region" description="Helical" evidence="5">
    <location>
        <begin position="133"/>
        <end position="154"/>
    </location>
</feature>
<name>A0A507C9W5_9FUNG</name>
<gene>
    <name evidence="7" type="ORF">SmJEL517_g01616</name>
</gene>
<dbReference type="GeneID" id="42002841"/>
<dbReference type="InterPro" id="IPR005829">
    <property type="entry name" value="Sugar_transporter_CS"/>
</dbReference>
<protein>
    <recommendedName>
        <fullName evidence="6">Major facilitator superfamily (MFS) profile domain-containing protein</fullName>
    </recommendedName>
</protein>
<proteinExistence type="predicted"/>